<keyword evidence="2" id="KW-1133">Transmembrane helix</keyword>
<feature type="transmembrane region" description="Helical" evidence="2">
    <location>
        <begin position="71"/>
        <end position="97"/>
    </location>
</feature>
<feature type="region of interest" description="Disordered" evidence="1">
    <location>
        <begin position="262"/>
        <end position="286"/>
    </location>
</feature>
<reference evidence="3 4" key="1">
    <citation type="submission" date="2017-05" db="EMBL/GenBank/DDBJ databases">
        <title>Vagococcus spp. assemblies.</title>
        <authorList>
            <person name="Gulvik C.A."/>
        </authorList>
    </citation>
    <scope>NUCLEOTIDE SEQUENCE [LARGE SCALE GENOMIC DNA]</scope>
    <source>
        <strain evidence="3 4">SS1714</strain>
    </source>
</reference>
<evidence type="ECO:0000256" key="2">
    <source>
        <dbReference type="SAM" id="Phobius"/>
    </source>
</evidence>
<keyword evidence="2" id="KW-0812">Transmembrane</keyword>
<evidence type="ECO:0000313" key="4">
    <source>
        <dbReference type="Proteomes" id="UP000288028"/>
    </source>
</evidence>
<keyword evidence="2" id="KW-0472">Membrane</keyword>
<dbReference type="EMBL" id="NGKB01000006">
    <property type="protein sequence ID" value="RSU15018.1"/>
    <property type="molecule type" value="Genomic_DNA"/>
</dbReference>
<protein>
    <submittedName>
        <fullName evidence="3">Uncharacterized protein</fullName>
    </submittedName>
</protein>
<name>A0A430B3Y3_9ENTE</name>
<dbReference type="OrthoDB" id="2200105at2"/>
<organism evidence="3 4">
    <name type="scientific">Vagococcus carniphilus</name>
    <dbReference type="NCBI Taxonomy" id="218144"/>
    <lineage>
        <taxon>Bacteria</taxon>
        <taxon>Bacillati</taxon>
        <taxon>Bacillota</taxon>
        <taxon>Bacilli</taxon>
        <taxon>Lactobacillales</taxon>
        <taxon>Enterococcaceae</taxon>
        <taxon>Vagococcus</taxon>
    </lineage>
</organism>
<evidence type="ECO:0000256" key="1">
    <source>
        <dbReference type="SAM" id="MobiDB-lite"/>
    </source>
</evidence>
<gene>
    <name evidence="3" type="ORF">CBF28_08080</name>
</gene>
<feature type="transmembrane region" description="Helical" evidence="2">
    <location>
        <begin position="12"/>
        <end position="29"/>
    </location>
</feature>
<dbReference type="AlphaFoldDB" id="A0A430B3Y3"/>
<feature type="transmembrane region" description="Helical" evidence="2">
    <location>
        <begin position="215"/>
        <end position="236"/>
    </location>
</feature>
<feature type="transmembrane region" description="Helical" evidence="2">
    <location>
        <begin position="109"/>
        <end position="128"/>
    </location>
</feature>
<dbReference type="Proteomes" id="UP000288028">
    <property type="component" value="Unassembled WGS sequence"/>
</dbReference>
<accession>A0A430B3Y3</accession>
<dbReference type="GeneID" id="95579679"/>
<proteinExistence type="predicted"/>
<feature type="compositionally biased region" description="Basic residues" evidence="1">
    <location>
        <begin position="272"/>
        <end position="286"/>
    </location>
</feature>
<feature type="compositionally biased region" description="Basic and acidic residues" evidence="1">
    <location>
        <begin position="262"/>
        <end position="271"/>
    </location>
</feature>
<comment type="caution">
    <text evidence="3">The sequence shown here is derived from an EMBL/GenBank/DDBJ whole genome shotgun (WGS) entry which is preliminary data.</text>
</comment>
<sequence length="286" mass="33524">MRLKKKETRQSIYRTSLFFTLIYFVVIYYQKRILTGLFQTQLSFSIPDILAILTSENKLDTFIDRATNGTIVVGIFLTLEVLLFVVFIIYLLVKIFFLHKRKKLQKHDFLLITGLIILLFGSFYYSYITASHTIQSLTEVQQILERLSPKQLKALSKQWSTFFYEYNFSALNFMKDYTVIADQVAITFGNVKALGRIPNILHLWLDNLNLLKNHYFIVMCIGFISTLLAQLFNRYLNGPLFRRRKDVDAIIAENDALKKEISSLKRSEQSSKTKKRTTKKKHKKKT</sequence>
<keyword evidence="4" id="KW-1185">Reference proteome</keyword>
<dbReference type="RefSeq" id="WP_126793815.1">
    <property type="nucleotide sequence ID" value="NZ_CP060720.1"/>
</dbReference>
<evidence type="ECO:0000313" key="3">
    <source>
        <dbReference type="EMBL" id="RSU15018.1"/>
    </source>
</evidence>